<feature type="signal peptide" evidence="1">
    <location>
        <begin position="1"/>
        <end position="26"/>
    </location>
</feature>
<dbReference type="Proteomes" id="UP001652564">
    <property type="component" value="Unassembled WGS sequence"/>
</dbReference>
<dbReference type="SUPFAM" id="SSF46626">
    <property type="entry name" value="Cytochrome c"/>
    <property type="match status" value="1"/>
</dbReference>
<keyword evidence="3" id="KW-1185">Reference proteome</keyword>
<keyword evidence="1" id="KW-0732">Signal</keyword>
<dbReference type="EMBL" id="JAOWKZ010000002">
    <property type="protein sequence ID" value="MCV2872630.1"/>
    <property type="molecule type" value="Genomic_DNA"/>
</dbReference>
<proteinExistence type="predicted"/>
<dbReference type="Gene3D" id="1.10.760.10">
    <property type="entry name" value="Cytochrome c-like domain"/>
    <property type="match status" value="1"/>
</dbReference>
<protein>
    <recommendedName>
        <fullName evidence="4">Cytochrome c domain-containing protein</fullName>
    </recommendedName>
</protein>
<evidence type="ECO:0008006" key="4">
    <source>
        <dbReference type="Google" id="ProtNLM"/>
    </source>
</evidence>
<comment type="caution">
    <text evidence="2">The sequence shown here is derived from an EMBL/GenBank/DDBJ whole genome shotgun (WGS) entry which is preliminary data.</text>
</comment>
<evidence type="ECO:0000313" key="3">
    <source>
        <dbReference type="Proteomes" id="UP001652564"/>
    </source>
</evidence>
<gene>
    <name evidence="2" type="ORF">OEZ71_10025</name>
</gene>
<evidence type="ECO:0000256" key="1">
    <source>
        <dbReference type="SAM" id="SignalP"/>
    </source>
</evidence>
<name>A0ABT2ZNC0_9RHOB</name>
<dbReference type="RefSeq" id="WP_263739809.1">
    <property type="nucleotide sequence ID" value="NZ_JAOWKZ010000002.1"/>
</dbReference>
<organism evidence="2 3">
    <name type="scientific">Albidovulum litorale</name>
    <dbReference type="NCBI Taxonomy" id="2984134"/>
    <lineage>
        <taxon>Bacteria</taxon>
        <taxon>Pseudomonadati</taxon>
        <taxon>Pseudomonadota</taxon>
        <taxon>Alphaproteobacteria</taxon>
        <taxon>Rhodobacterales</taxon>
        <taxon>Paracoccaceae</taxon>
        <taxon>Albidovulum</taxon>
    </lineage>
</organism>
<reference evidence="2 3" key="1">
    <citation type="submission" date="2022-10" db="EMBL/GenBank/DDBJ databases">
        <title>Defluviimonas sp. nov., isolated from ocean surface sediments.</title>
        <authorList>
            <person name="He W."/>
            <person name="Wang L."/>
            <person name="Zhang D.-F."/>
        </authorList>
    </citation>
    <scope>NUCLEOTIDE SEQUENCE [LARGE SCALE GENOMIC DNA]</scope>
    <source>
        <strain evidence="2 3">WL0050</strain>
    </source>
</reference>
<feature type="chain" id="PRO_5047097431" description="Cytochrome c domain-containing protein" evidence="1">
    <location>
        <begin position="27"/>
        <end position="188"/>
    </location>
</feature>
<dbReference type="InterPro" id="IPR036909">
    <property type="entry name" value="Cyt_c-like_dom_sf"/>
</dbReference>
<accession>A0ABT2ZNC0</accession>
<evidence type="ECO:0000313" key="2">
    <source>
        <dbReference type="EMBL" id="MCV2872630.1"/>
    </source>
</evidence>
<sequence length="188" mass="19889">MRLLPHRPVILATVVLGVGMATVALAQEDVFDFIPEGGRTLLQNARADGLSAVLEAAIASESGDADAWGGRLEAAKADVPAIEALDSWQTDTLAHYLAANAPLAADAELPRDGRDMALALCQSCHIITVVVTQDRTQEAWLRTMNSPSHVEIATTPAEREALADYLVINAGIPIDQIPPELRAGGASY</sequence>